<dbReference type="PROSITE" id="PS51257">
    <property type="entry name" value="PROKAR_LIPOPROTEIN"/>
    <property type="match status" value="1"/>
</dbReference>
<evidence type="ECO:0000313" key="2">
    <source>
        <dbReference type="Proteomes" id="UP001597511"/>
    </source>
</evidence>
<organism evidence="1 2">
    <name type="scientific">Terrimonas rubra</name>
    <dbReference type="NCBI Taxonomy" id="1035890"/>
    <lineage>
        <taxon>Bacteria</taxon>
        <taxon>Pseudomonadati</taxon>
        <taxon>Bacteroidota</taxon>
        <taxon>Chitinophagia</taxon>
        <taxon>Chitinophagales</taxon>
        <taxon>Chitinophagaceae</taxon>
        <taxon>Terrimonas</taxon>
    </lineage>
</organism>
<comment type="caution">
    <text evidence="1">The sequence shown here is derived from an EMBL/GenBank/DDBJ whole genome shotgun (WGS) entry which is preliminary data.</text>
</comment>
<accession>A0ABW6AA59</accession>
<protein>
    <submittedName>
        <fullName evidence="1">DUF1579 domain-containing protein</fullName>
    </submittedName>
</protein>
<keyword evidence="2" id="KW-1185">Reference proteome</keyword>
<sequence length="219" mass="24475">MKQLLLTTCTALLLFACNNESSTTPSDSDTLNKTAVVETPKEKEQAWIPVDSATNMKAMEAYATPGEPHKMLAKSAGKWTGEMKMWMFEGSPAYSTTVTSVNNMILGDKFLQAKHNANFDGMPFEGIAVTGYDNASKQYVSSWIDNMSSGFMNMTGDWDEATKSITFTGKQKSMANGLMVTYREVFKFIDDNNQVMEMYGPDPKTGKEYKLMEVTYKRK</sequence>
<dbReference type="Proteomes" id="UP001597511">
    <property type="component" value="Unassembled WGS sequence"/>
</dbReference>
<dbReference type="Pfam" id="PF07617">
    <property type="entry name" value="DUF1579"/>
    <property type="match status" value="1"/>
</dbReference>
<name>A0ABW6AA59_9BACT</name>
<dbReference type="EMBL" id="JBHUOZ010000003">
    <property type="protein sequence ID" value="MFD2921201.1"/>
    <property type="molecule type" value="Genomic_DNA"/>
</dbReference>
<evidence type="ECO:0000313" key="1">
    <source>
        <dbReference type="EMBL" id="MFD2921201.1"/>
    </source>
</evidence>
<proteinExistence type="predicted"/>
<reference evidence="2" key="1">
    <citation type="journal article" date="2019" name="Int. J. Syst. Evol. Microbiol.">
        <title>The Global Catalogue of Microorganisms (GCM) 10K type strain sequencing project: providing services to taxonomists for standard genome sequencing and annotation.</title>
        <authorList>
            <consortium name="The Broad Institute Genomics Platform"/>
            <consortium name="The Broad Institute Genome Sequencing Center for Infectious Disease"/>
            <person name="Wu L."/>
            <person name="Ma J."/>
        </authorList>
    </citation>
    <scope>NUCLEOTIDE SEQUENCE [LARGE SCALE GENOMIC DNA]</scope>
    <source>
        <strain evidence="2">KCTC 23299</strain>
    </source>
</reference>
<gene>
    <name evidence="1" type="ORF">ACFS6H_15860</name>
</gene>
<dbReference type="InterPro" id="IPR011473">
    <property type="entry name" value="DUF1579"/>
</dbReference>
<dbReference type="RefSeq" id="WP_386101045.1">
    <property type="nucleotide sequence ID" value="NZ_JBHUOZ010000003.1"/>
</dbReference>